<dbReference type="InterPro" id="IPR052560">
    <property type="entry name" value="RdDP_mobile_element"/>
</dbReference>
<dbReference type="InterPro" id="IPR000477">
    <property type="entry name" value="RT_dom"/>
</dbReference>
<dbReference type="EMBL" id="JARGEI010000019">
    <property type="protein sequence ID" value="KAJ8714775.1"/>
    <property type="molecule type" value="Genomic_DNA"/>
</dbReference>
<dbReference type="CDD" id="cd01650">
    <property type="entry name" value="RT_nLTR_like"/>
    <property type="match status" value="1"/>
</dbReference>
<evidence type="ECO:0000313" key="2">
    <source>
        <dbReference type="EMBL" id="KAJ8714775.1"/>
    </source>
</evidence>
<dbReference type="AlphaFoldDB" id="A0AAD8DQZ6"/>
<dbReference type="SUPFAM" id="SSF56219">
    <property type="entry name" value="DNase I-like"/>
    <property type="match status" value="1"/>
</dbReference>
<dbReference type="Gene3D" id="3.60.10.10">
    <property type="entry name" value="Endonuclease/exonuclease/phosphatase"/>
    <property type="match status" value="1"/>
</dbReference>
<dbReference type="Pfam" id="PF00078">
    <property type="entry name" value="RVT_1"/>
    <property type="match status" value="1"/>
</dbReference>
<dbReference type="PANTHER" id="PTHR36688:SF2">
    <property type="entry name" value="ENDONUCLEASE_EXONUCLEASE_PHOSPHATASE DOMAIN-CONTAINING PROTEIN"/>
    <property type="match status" value="1"/>
</dbReference>
<dbReference type="GO" id="GO:0071897">
    <property type="term" value="P:DNA biosynthetic process"/>
    <property type="evidence" value="ECO:0007669"/>
    <property type="project" value="UniProtKB-ARBA"/>
</dbReference>
<protein>
    <recommendedName>
        <fullName evidence="1">Reverse transcriptase domain-containing protein</fullName>
    </recommendedName>
</protein>
<reference evidence="2" key="1">
    <citation type="submission" date="2023-03" db="EMBL/GenBank/DDBJ databases">
        <title>Chromosome-level genomes of two armyworms, Mythimna separata and Mythimna loreyi, provide insights into the biosynthesis and reception of sex pheromones.</title>
        <authorList>
            <person name="Zhao H."/>
        </authorList>
    </citation>
    <scope>NUCLEOTIDE SEQUENCE</scope>
    <source>
        <strain evidence="2">BeijingLab</strain>
        <tissue evidence="2">Pupa</tissue>
    </source>
</reference>
<dbReference type="InterPro" id="IPR043502">
    <property type="entry name" value="DNA/RNA_pol_sf"/>
</dbReference>
<gene>
    <name evidence="2" type="ORF">PYW07_003000</name>
</gene>
<feature type="domain" description="Reverse transcriptase" evidence="1">
    <location>
        <begin position="432"/>
        <end position="701"/>
    </location>
</feature>
<name>A0AAD8DQZ6_MYTSE</name>
<organism evidence="2 3">
    <name type="scientific">Mythimna separata</name>
    <name type="common">Oriental armyworm</name>
    <name type="synonym">Pseudaletia separata</name>
    <dbReference type="NCBI Taxonomy" id="271217"/>
    <lineage>
        <taxon>Eukaryota</taxon>
        <taxon>Metazoa</taxon>
        <taxon>Ecdysozoa</taxon>
        <taxon>Arthropoda</taxon>
        <taxon>Hexapoda</taxon>
        <taxon>Insecta</taxon>
        <taxon>Pterygota</taxon>
        <taxon>Neoptera</taxon>
        <taxon>Endopterygota</taxon>
        <taxon>Lepidoptera</taxon>
        <taxon>Glossata</taxon>
        <taxon>Ditrysia</taxon>
        <taxon>Noctuoidea</taxon>
        <taxon>Noctuidae</taxon>
        <taxon>Noctuinae</taxon>
        <taxon>Hadenini</taxon>
        <taxon>Mythimna</taxon>
    </lineage>
</organism>
<dbReference type="PROSITE" id="PS50878">
    <property type="entry name" value="RT_POL"/>
    <property type="match status" value="1"/>
</dbReference>
<dbReference type="InterPro" id="IPR036691">
    <property type="entry name" value="Endo/exonu/phosph_ase_sf"/>
</dbReference>
<dbReference type="Proteomes" id="UP001231518">
    <property type="component" value="Chromosome 13"/>
</dbReference>
<keyword evidence="3" id="KW-1185">Reference proteome</keyword>
<comment type="caution">
    <text evidence="2">The sequence shown here is derived from an EMBL/GenBank/DDBJ whole genome shotgun (WGS) entry which is preliminary data.</text>
</comment>
<dbReference type="SUPFAM" id="SSF56672">
    <property type="entry name" value="DNA/RNA polymerases"/>
    <property type="match status" value="1"/>
</dbReference>
<sequence>MDILNYDKITHSIASHLTTAMYVMRGIRWSQTDVTPGTEERDRLIEGVAINFTYDHLTGDSLKIKGIYIPHRSDHFDTSALNDELEDILTEAPNITIGDLNLKMTTLNQTRDEGAGILVRDLCSSDVCTIHHTGLPSRPNSAGYGILDAAIFSHDAQAFDNITCRQITPVGSDHMPWLLDLSIVVDREKTLVRNIRAITNSDEIRRQYQQTLWDKTTHLPKEITTDTECEEYILQLEKACTETLDEYAPLHENNRRDQLPEEINKLIEERNRAKSVAWRLRFNQNRTTEQNRIYNSLKRQVQQALVEYSSEIWTRIINDPQNNRAQMWRIQRNLKAPVQRLPHIESCNSEKETIDALVDAAIVTEAEINNEDKSTEKTTPFQPLDPTSIDEIKLALRRFKNKKAPGPDKIKADALKLGGNPFIIRYKVIADYLLLTGYYPKRWKIGECIFLHKAGKNYRDAKSYRPITLLNIMGKLHERLLLSRLRQTADRLQPPFQHGFTKNRGTGTQILRTGKFITDALEAKESVAMVLTDLSKAFDSINHEGLAKKLQTADIPNNIIQVIENYLSGRKIYGRFRTTNGDEKPVPHGVPQGSILGPVIFNLYVHDVWDHRDHIRGLKLSQYADDLCILNRSADPNSATHRAGWAAETIIDYYHRWGLKCNVDKTECAMFTHKRKYRRTIRIKDEVIEYKNSIKYLGVHLDKTMTMGKQTDYVVQKVRKARGALAPIIGWHAKTDITVKLAVIQACLLPILDYGVVQLLSRYSKSNLLKIERQYRIALKTSGQFPRRLETSLLWDMLDWDPWHLRAQDLNEDMLRRLREMHIEDLETPGDAYLGYGQHNPLLTNTRLGDIDYVPRKDRSRLLSKRTTAPRPHKL</sequence>
<dbReference type="GO" id="GO:0003824">
    <property type="term" value="F:catalytic activity"/>
    <property type="evidence" value="ECO:0007669"/>
    <property type="project" value="InterPro"/>
</dbReference>
<evidence type="ECO:0000313" key="3">
    <source>
        <dbReference type="Proteomes" id="UP001231518"/>
    </source>
</evidence>
<dbReference type="PANTHER" id="PTHR36688">
    <property type="entry name" value="ENDO/EXONUCLEASE/PHOSPHATASE DOMAIN-CONTAINING PROTEIN"/>
    <property type="match status" value="1"/>
</dbReference>
<proteinExistence type="predicted"/>
<evidence type="ECO:0000259" key="1">
    <source>
        <dbReference type="PROSITE" id="PS50878"/>
    </source>
</evidence>
<accession>A0AAD8DQZ6</accession>